<keyword evidence="4" id="KW-1185">Reference proteome</keyword>
<evidence type="ECO:0000259" key="2">
    <source>
        <dbReference type="Pfam" id="PF26080"/>
    </source>
</evidence>
<evidence type="ECO:0000313" key="3">
    <source>
        <dbReference type="EMBL" id="CAD7242941.1"/>
    </source>
</evidence>
<dbReference type="InterPro" id="IPR058698">
    <property type="entry name" value="CUB_metazoa"/>
</dbReference>
<evidence type="ECO:0000313" key="4">
    <source>
        <dbReference type="Proteomes" id="UP000677054"/>
    </source>
</evidence>
<reference evidence="3" key="1">
    <citation type="submission" date="2020-11" db="EMBL/GenBank/DDBJ databases">
        <authorList>
            <person name="Tran Van P."/>
        </authorList>
    </citation>
    <scope>NUCLEOTIDE SEQUENCE</scope>
</reference>
<dbReference type="EMBL" id="LR899856">
    <property type="protein sequence ID" value="CAD7242941.1"/>
    <property type="molecule type" value="Genomic_DNA"/>
</dbReference>
<dbReference type="EMBL" id="CAJPEV010000339">
    <property type="protein sequence ID" value="CAG0884200.1"/>
    <property type="molecule type" value="Genomic_DNA"/>
</dbReference>
<name>A0A7R8X526_9CRUS</name>
<dbReference type="PANTHER" id="PTHR33236:SF5">
    <property type="entry name" value="CUB DOMAIN-CONTAINING PROTEIN"/>
    <property type="match status" value="1"/>
</dbReference>
<gene>
    <name evidence="3" type="ORF">DSTB1V02_LOCUS2881</name>
</gene>
<dbReference type="OrthoDB" id="6337346at2759"/>
<feature type="region of interest" description="Disordered" evidence="1">
    <location>
        <begin position="112"/>
        <end position="139"/>
    </location>
</feature>
<sequence length="243" mass="26062">MQHSERRAAKTTSTACLRLRIFELIAPTGCLQYYTGVSGRVKSFNYDGGNRHLNRQRYSICVRTEVGFCGITWEQVTVDPQTVLSTPNFGNPGLQSGTTVIPNSFQISATFSSGTSQGPQVGSDVTPEGSGTGRGLCSGAKGQTDFISIPCGSKDGKPFSMDPLNPTSTLAFPCADKFCGTLFGYASGTFSPQSVTSRVQPFILGVNFDEREEVMVEATGTTPAVFEPGIGFHLQYYQVSCLN</sequence>
<organism evidence="3">
    <name type="scientific">Darwinula stevensoni</name>
    <dbReference type="NCBI Taxonomy" id="69355"/>
    <lineage>
        <taxon>Eukaryota</taxon>
        <taxon>Metazoa</taxon>
        <taxon>Ecdysozoa</taxon>
        <taxon>Arthropoda</taxon>
        <taxon>Crustacea</taxon>
        <taxon>Oligostraca</taxon>
        <taxon>Ostracoda</taxon>
        <taxon>Podocopa</taxon>
        <taxon>Podocopida</taxon>
        <taxon>Darwinulocopina</taxon>
        <taxon>Darwinuloidea</taxon>
        <taxon>Darwinulidae</taxon>
        <taxon>Darwinula</taxon>
    </lineage>
</organism>
<feature type="domain" description="CUB" evidence="2">
    <location>
        <begin position="27"/>
        <end position="238"/>
    </location>
</feature>
<dbReference type="Pfam" id="PF26080">
    <property type="entry name" value="CUB_animal"/>
    <property type="match status" value="1"/>
</dbReference>
<dbReference type="Proteomes" id="UP000677054">
    <property type="component" value="Unassembled WGS sequence"/>
</dbReference>
<evidence type="ECO:0000256" key="1">
    <source>
        <dbReference type="SAM" id="MobiDB-lite"/>
    </source>
</evidence>
<dbReference type="AlphaFoldDB" id="A0A7R8X526"/>
<dbReference type="PANTHER" id="PTHR33236">
    <property type="entry name" value="INTRAFLAGELLAR TRANSPORT PROTEIN 122 FAMILY PROTEIN-RELATED"/>
    <property type="match status" value="1"/>
</dbReference>
<accession>A0A7R8X526</accession>
<proteinExistence type="predicted"/>
<protein>
    <recommendedName>
        <fullName evidence="2">CUB domain-containing protein</fullName>
    </recommendedName>
</protein>